<dbReference type="Gene3D" id="3.30.565.10">
    <property type="entry name" value="Histidine kinase-like ATPase, C-terminal domain"/>
    <property type="match status" value="1"/>
</dbReference>
<dbReference type="PRINTS" id="PR00344">
    <property type="entry name" value="BCTRLSENSOR"/>
</dbReference>
<accession>A0ABV7R1M2</accession>
<dbReference type="InterPro" id="IPR003594">
    <property type="entry name" value="HATPase_dom"/>
</dbReference>
<organism evidence="10 11">
    <name type="scientific">Paracoccus mangrovi</name>
    <dbReference type="NCBI Taxonomy" id="1715645"/>
    <lineage>
        <taxon>Bacteria</taxon>
        <taxon>Pseudomonadati</taxon>
        <taxon>Pseudomonadota</taxon>
        <taxon>Alphaproteobacteria</taxon>
        <taxon>Rhodobacterales</taxon>
        <taxon>Paracoccaceae</taxon>
        <taxon>Paracoccus</taxon>
    </lineage>
</organism>
<feature type="domain" description="Histidine kinase" evidence="9">
    <location>
        <begin position="165"/>
        <end position="385"/>
    </location>
</feature>
<reference evidence="11" key="1">
    <citation type="journal article" date="2019" name="Int. J. Syst. Evol. Microbiol.">
        <title>The Global Catalogue of Microorganisms (GCM) 10K type strain sequencing project: providing services to taxonomists for standard genome sequencing and annotation.</title>
        <authorList>
            <consortium name="The Broad Institute Genomics Platform"/>
            <consortium name="The Broad Institute Genome Sequencing Center for Infectious Disease"/>
            <person name="Wu L."/>
            <person name="Ma J."/>
        </authorList>
    </citation>
    <scope>NUCLEOTIDE SEQUENCE [LARGE SCALE GENOMIC DNA]</scope>
    <source>
        <strain evidence="11">KCTC 42899</strain>
    </source>
</reference>
<keyword evidence="4" id="KW-0808">Transferase</keyword>
<comment type="catalytic activity">
    <reaction evidence="1">
        <text>ATP + protein L-histidine = ADP + protein N-phospho-L-histidine.</text>
        <dbReference type="EC" id="2.7.13.3"/>
    </reaction>
</comment>
<dbReference type="PANTHER" id="PTHR43065:SF10">
    <property type="entry name" value="PEROXIDE STRESS-ACTIVATED HISTIDINE KINASE MAK3"/>
    <property type="match status" value="1"/>
</dbReference>
<dbReference type="RefSeq" id="WP_377742172.1">
    <property type="nucleotide sequence ID" value="NZ_JBHRXJ010000001.1"/>
</dbReference>
<evidence type="ECO:0000256" key="1">
    <source>
        <dbReference type="ARBA" id="ARBA00000085"/>
    </source>
</evidence>
<dbReference type="SUPFAM" id="SSF47384">
    <property type="entry name" value="Homodimeric domain of signal transducing histidine kinase"/>
    <property type="match status" value="1"/>
</dbReference>
<dbReference type="InterPro" id="IPR036097">
    <property type="entry name" value="HisK_dim/P_sf"/>
</dbReference>
<evidence type="ECO:0000256" key="3">
    <source>
        <dbReference type="ARBA" id="ARBA00022553"/>
    </source>
</evidence>
<evidence type="ECO:0000256" key="4">
    <source>
        <dbReference type="ARBA" id="ARBA00022679"/>
    </source>
</evidence>
<gene>
    <name evidence="10" type="ORF">ACFOMH_01555</name>
</gene>
<evidence type="ECO:0000313" key="11">
    <source>
        <dbReference type="Proteomes" id="UP001595721"/>
    </source>
</evidence>
<evidence type="ECO:0000259" key="9">
    <source>
        <dbReference type="PROSITE" id="PS50109"/>
    </source>
</evidence>
<dbReference type="InterPro" id="IPR036890">
    <property type="entry name" value="HATPase_C_sf"/>
</dbReference>
<keyword evidence="3" id="KW-0597">Phosphoprotein</keyword>
<evidence type="ECO:0000313" key="10">
    <source>
        <dbReference type="EMBL" id="MFC3526840.1"/>
    </source>
</evidence>
<dbReference type="Proteomes" id="UP001595721">
    <property type="component" value="Unassembled WGS sequence"/>
</dbReference>
<keyword evidence="6" id="KW-0418">Kinase</keyword>
<keyword evidence="5" id="KW-0547">Nucleotide-binding</keyword>
<comment type="caution">
    <text evidence="10">The sequence shown here is derived from an EMBL/GenBank/DDBJ whole genome shotgun (WGS) entry which is preliminary data.</text>
</comment>
<keyword evidence="8" id="KW-0902">Two-component regulatory system</keyword>
<dbReference type="PROSITE" id="PS50109">
    <property type="entry name" value="HIS_KIN"/>
    <property type="match status" value="1"/>
</dbReference>
<evidence type="ECO:0000256" key="7">
    <source>
        <dbReference type="ARBA" id="ARBA00022840"/>
    </source>
</evidence>
<dbReference type="InterPro" id="IPR003661">
    <property type="entry name" value="HisK_dim/P_dom"/>
</dbReference>
<name>A0ABV7R1M2_9RHOB</name>
<dbReference type="EC" id="2.7.13.3" evidence="2"/>
<dbReference type="PANTHER" id="PTHR43065">
    <property type="entry name" value="SENSOR HISTIDINE KINASE"/>
    <property type="match status" value="1"/>
</dbReference>
<dbReference type="Gene3D" id="1.10.287.130">
    <property type="match status" value="1"/>
</dbReference>
<dbReference type="SUPFAM" id="SSF55874">
    <property type="entry name" value="ATPase domain of HSP90 chaperone/DNA topoisomerase II/histidine kinase"/>
    <property type="match status" value="1"/>
</dbReference>
<dbReference type="InterPro" id="IPR005467">
    <property type="entry name" value="His_kinase_dom"/>
</dbReference>
<proteinExistence type="predicted"/>
<keyword evidence="11" id="KW-1185">Reference proteome</keyword>
<dbReference type="Pfam" id="PF02518">
    <property type="entry name" value="HATPase_c"/>
    <property type="match status" value="1"/>
</dbReference>
<dbReference type="InterPro" id="IPR004358">
    <property type="entry name" value="Sig_transdc_His_kin-like_C"/>
</dbReference>
<keyword evidence="7" id="KW-0067">ATP-binding</keyword>
<dbReference type="Pfam" id="PF00512">
    <property type="entry name" value="HisKA"/>
    <property type="match status" value="1"/>
</dbReference>
<dbReference type="EMBL" id="JBHRXJ010000001">
    <property type="protein sequence ID" value="MFC3526840.1"/>
    <property type="molecule type" value="Genomic_DNA"/>
</dbReference>
<dbReference type="SMART" id="SM00387">
    <property type="entry name" value="HATPase_c"/>
    <property type="match status" value="1"/>
</dbReference>
<evidence type="ECO:0000256" key="8">
    <source>
        <dbReference type="ARBA" id="ARBA00023012"/>
    </source>
</evidence>
<dbReference type="CDD" id="cd00082">
    <property type="entry name" value="HisKA"/>
    <property type="match status" value="1"/>
</dbReference>
<dbReference type="SMART" id="SM00388">
    <property type="entry name" value="HisKA"/>
    <property type="match status" value="1"/>
</dbReference>
<evidence type="ECO:0000256" key="6">
    <source>
        <dbReference type="ARBA" id="ARBA00022777"/>
    </source>
</evidence>
<evidence type="ECO:0000256" key="5">
    <source>
        <dbReference type="ARBA" id="ARBA00022741"/>
    </source>
</evidence>
<evidence type="ECO:0000256" key="2">
    <source>
        <dbReference type="ARBA" id="ARBA00012438"/>
    </source>
</evidence>
<sequence length="385" mass="40737">MTARPGTGMSVDPEVELGPAFMPATVGPNWSALPLPAIILDGRGRIAAMNDLAESFLNISCRSSLGHPIEGPEMLKRLRVVPPLATILDRVAEGHEAMNRAGVRFEIGDRSGGHSDRYATLHAGPAPSPAGGTVILIAPQEGGGRLGQGQAARSAARSAIGMAEMLAHEIKNPLAGIRGAAQLIGMNLRPEDQDLAELIVAESRRIVELLDQVERFGDTSAPRLAAVNIHDVLERVRRSAAVGFGRGLKIVPDYDPSLPPALIDADQMVQVCLNLVKNAAEAIARAHTGGTIRIHSFYDGALRLAPTEAEPQGRHLPLQIQIEDDGPGIPDSIVAEVFEPFVSGRENGTGLGLALVSKIVADHGAWIALESRPGRTVFRLSLPKA</sequence>
<protein>
    <recommendedName>
        <fullName evidence="2">histidine kinase</fullName>
        <ecNumber evidence="2">2.7.13.3</ecNumber>
    </recommendedName>
</protein>